<dbReference type="PANTHER" id="PTHR42878:SF7">
    <property type="entry name" value="SENSOR HISTIDINE KINASE GLRK"/>
    <property type="match status" value="1"/>
</dbReference>
<dbReference type="Pfam" id="PF02518">
    <property type="entry name" value="HATPase_c"/>
    <property type="match status" value="1"/>
</dbReference>
<evidence type="ECO:0000256" key="8">
    <source>
        <dbReference type="ARBA" id="ARBA00023012"/>
    </source>
</evidence>
<keyword evidence="9" id="KW-1133">Transmembrane helix</keyword>
<dbReference type="InterPro" id="IPR029016">
    <property type="entry name" value="GAF-like_dom_sf"/>
</dbReference>
<keyword evidence="4" id="KW-0808">Transferase</keyword>
<evidence type="ECO:0000256" key="6">
    <source>
        <dbReference type="ARBA" id="ARBA00022777"/>
    </source>
</evidence>
<dbReference type="CDD" id="cd00082">
    <property type="entry name" value="HisKA"/>
    <property type="match status" value="1"/>
</dbReference>
<evidence type="ECO:0000256" key="3">
    <source>
        <dbReference type="ARBA" id="ARBA00022553"/>
    </source>
</evidence>
<dbReference type="PANTHER" id="PTHR42878">
    <property type="entry name" value="TWO-COMPONENT HISTIDINE KINASE"/>
    <property type="match status" value="1"/>
</dbReference>
<name>A0A4R6FUF9_9SPHN</name>
<feature type="transmembrane region" description="Helical" evidence="9">
    <location>
        <begin position="91"/>
        <end position="113"/>
    </location>
</feature>
<keyword evidence="9" id="KW-0812">Transmembrane</keyword>
<evidence type="ECO:0000256" key="5">
    <source>
        <dbReference type="ARBA" id="ARBA00022741"/>
    </source>
</evidence>
<dbReference type="GO" id="GO:0000156">
    <property type="term" value="F:phosphorelay response regulator activity"/>
    <property type="evidence" value="ECO:0007669"/>
    <property type="project" value="TreeGrafter"/>
</dbReference>
<keyword evidence="6 11" id="KW-0418">Kinase</keyword>
<dbReference type="PROSITE" id="PS50109">
    <property type="entry name" value="HIS_KIN"/>
    <property type="match status" value="1"/>
</dbReference>
<feature type="transmembrane region" description="Helical" evidence="9">
    <location>
        <begin position="160"/>
        <end position="179"/>
    </location>
</feature>
<feature type="transmembrane region" description="Helical" evidence="9">
    <location>
        <begin position="60"/>
        <end position="79"/>
    </location>
</feature>
<evidence type="ECO:0000256" key="2">
    <source>
        <dbReference type="ARBA" id="ARBA00012438"/>
    </source>
</evidence>
<reference evidence="11 12" key="1">
    <citation type="submission" date="2019-03" db="EMBL/GenBank/DDBJ databases">
        <title>Genomic Encyclopedia of Type Strains, Phase IV (KMG-IV): sequencing the most valuable type-strain genomes for metagenomic binning, comparative biology and taxonomic classification.</title>
        <authorList>
            <person name="Goeker M."/>
        </authorList>
    </citation>
    <scope>NUCLEOTIDE SEQUENCE [LARGE SCALE GENOMIC DNA]</scope>
    <source>
        <strain evidence="11 12">DSM 25059</strain>
    </source>
</reference>
<dbReference type="InterPro" id="IPR003594">
    <property type="entry name" value="HATPase_dom"/>
</dbReference>
<dbReference type="SUPFAM" id="SSF55874">
    <property type="entry name" value="ATPase domain of HSP90 chaperone/DNA topoisomerase II/histidine kinase"/>
    <property type="match status" value="1"/>
</dbReference>
<proteinExistence type="predicted"/>
<dbReference type="RefSeq" id="WP_133494440.1">
    <property type="nucleotide sequence ID" value="NZ_BMLU01000002.1"/>
</dbReference>
<dbReference type="GO" id="GO:0030295">
    <property type="term" value="F:protein kinase activator activity"/>
    <property type="evidence" value="ECO:0007669"/>
    <property type="project" value="TreeGrafter"/>
</dbReference>
<dbReference type="InterPro" id="IPR050351">
    <property type="entry name" value="BphY/WalK/GraS-like"/>
</dbReference>
<dbReference type="InterPro" id="IPR005467">
    <property type="entry name" value="His_kinase_dom"/>
</dbReference>
<dbReference type="SMART" id="SM00387">
    <property type="entry name" value="HATPase_c"/>
    <property type="match status" value="1"/>
</dbReference>
<keyword evidence="3" id="KW-0597">Phosphoprotein</keyword>
<dbReference type="OrthoDB" id="9785691at2"/>
<keyword evidence="5" id="KW-0547">Nucleotide-binding</keyword>
<comment type="catalytic activity">
    <reaction evidence="1">
        <text>ATP + protein L-histidine = ADP + protein N-phospho-L-histidine.</text>
        <dbReference type="EC" id="2.7.13.3"/>
    </reaction>
</comment>
<dbReference type="EC" id="2.7.13.3" evidence="2"/>
<dbReference type="EMBL" id="SNWD01000002">
    <property type="protein sequence ID" value="TDN85506.1"/>
    <property type="molecule type" value="Genomic_DNA"/>
</dbReference>
<dbReference type="InterPro" id="IPR004358">
    <property type="entry name" value="Sig_transdc_His_kin-like_C"/>
</dbReference>
<dbReference type="Gene3D" id="3.30.450.40">
    <property type="match status" value="1"/>
</dbReference>
<evidence type="ECO:0000313" key="12">
    <source>
        <dbReference type="Proteomes" id="UP000295493"/>
    </source>
</evidence>
<evidence type="ECO:0000256" key="4">
    <source>
        <dbReference type="ARBA" id="ARBA00022679"/>
    </source>
</evidence>
<dbReference type="SUPFAM" id="SSF55781">
    <property type="entry name" value="GAF domain-like"/>
    <property type="match status" value="1"/>
</dbReference>
<evidence type="ECO:0000256" key="9">
    <source>
        <dbReference type="SAM" id="Phobius"/>
    </source>
</evidence>
<feature type="transmembrane region" description="Helical" evidence="9">
    <location>
        <begin position="6"/>
        <end position="23"/>
    </location>
</feature>
<accession>A0A4R6FUF9</accession>
<feature type="transmembrane region" description="Helical" evidence="9">
    <location>
        <begin position="185"/>
        <end position="204"/>
    </location>
</feature>
<sequence>MIEASILATHAFAALLFVLLALSTVGGDSRAATRIGFCIAFAASALWALSVAGIGEDQSAALLAEGARNVTWVAALYLLCGSHHRRRAGPALAVVYSVVAGVIVMDCLLVIAADSVGIATDQAASILSLALLLRMMATLAALVLLHAVYEAASPAERVKLVALALLWGGDCLLFAFVYLSGSWTAPAVLLRGVFAVGAGLLFLLSLHRRTGWGVKVSRTFAYQSLSVAAIIAYFIVVAVSTSAIAAIGGNHVRMWQTAFVFGSTAAMLTLTASPWLRAWTRVKLAKHLFRHRYDYRAEWMRFTDTLGRAGGETALENRLVKAIADLVESPAGLLLLPEGEALRRDGSWNWEDEALAGDDAFSTRLARHLATSGRIIEIDRIRQGEDRCDAIAVPEAITDLPNAWVIVPLLHFDQLVGAILLARPPLGRALDWEDFDLLKVAGRQAASYLANARATAALMEAQRFDEFNRRFAFILHDIKNLVSQMSLVARNAERHGDNPEFRADMVATVKEAANRMTYLIQRLSQRTVRAQTIEPVDIGDIATQVSRVAGPDHPVTVSGGEGMLVHADAAALRQILEHLVGNAADASASGEPIDIAVSQDGDRVAIDVTDRGCGMSAAFIRDSLFKPFVSTKAGGFGIGAYEARELASAMGGALAVESREGEGTRMRILLCPATGRAEAA</sequence>
<dbReference type="Proteomes" id="UP000295493">
    <property type="component" value="Unassembled WGS sequence"/>
</dbReference>
<evidence type="ECO:0000313" key="11">
    <source>
        <dbReference type="EMBL" id="TDN85506.1"/>
    </source>
</evidence>
<feature type="transmembrane region" description="Helical" evidence="9">
    <location>
        <begin position="125"/>
        <end position="148"/>
    </location>
</feature>
<evidence type="ECO:0000259" key="10">
    <source>
        <dbReference type="PROSITE" id="PS50109"/>
    </source>
</evidence>
<dbReference type="GO" id="GO:0000155">
    <property type="term" value="F:phosphorelay sensor kinase activity"/>
    <property type="evidence" value="ECO:0007669"/>
    <property type="project" value="InterPro"/>
</dbReference>
<dbReference type="InterPro" id="IPR003661">
    <property type="entry name" value="HisK_dim/P_dom"/>
</dbReference>
<keyword evidence="12" id="KW-1185">Reference proteome</keyword>
<protein>
    <recommendedName>
        <fullName evidence="2">histidine kinase</fullName>
        <ecNumber evidence="2">2.7.13.3</ecNumber>
    </recommendedName>
</protein>
<organism evidence="11 12">
    <name type="scientific">Stakelama pacifica</name>
    <dbReference type="NCBI Taxonomy" id="517720"/>
    <lineage>
        <taxon>Bacteria</taxon>
        <taxon>Pseudomonadati</taxon>
        <taxon>Pseudomonadota</taxon>
        <taxon>Alphaproteobacteria</taxon>
        <taxon>Sphingomonadales</taxon>
        <taxon>Sphingomonadaceae</taxon>
        <taxon>Stakelama</taxon>
    </lineage>
</organism>
<keyword evidence="7" id="KW-0067">ATP-binding</keyword>
<feature type="transmembrane region" description="Helical" evidence="9">
    <location>
        <begin position="254"/>
        <end position="276"/>
    </location>
</feature>
<evidence type="ECO:0000256" key="7">
    <source>
        <dbReference type="ARBA" id="ARBA00022840"/>
    </source>
</evidence>
<feature type="domain" description="Histidine kinase" evidence="10">
    <location>
        <begin position="473"/>
        <end position="674"/>
    </location>
</feature>
<keyword evidence="9" id="KW-0472">Membrane</keyword>
<keyword evidence="8" id="KW-0902">Two-component regulatory system</keyword>
<evidence type="ECO:0000256" key="1">
    <source>
        <dbReference type="ARBA" id="ARBA00000085"/>
    </source>
</evidence>
<dbReference type="PRINTS" id="PR00344">
    <property type="entry name" value="BCTRLSENSOR"/>
</dbReference>
<dbReference type="GO" id="GO:0005524">
    <property type="term" value="F:ATP binding"/>
    <property type="evidence" value="ECO:0007669"/>
    <property type="project" value="UniProtKB-KW"/>
</dbReference>
<dbReference type="NCBIfam" id="TIGR02916">
    <property type="entry name" value="PEP_his_kin"/>
    <property type="match status" value="1"/>
</dbReference>
<gene>
    <name evidence="11" type="ORF">EV664_102212</name>
</gene>
<feature type="transmembrane region" description="Helical" evidence="9">
    <location>
        <begin position="35"/>
        <end position="54"/>
    </location>
</feature>
<feature type="transmembrane region" description="Helical" evidence="9">
    <location>
        <begin position="225"/>
        <end position="248"/>
    </location>
</feature>
<dbReference type="Gene3D" id="3.30.565.10">
    <property type="entry name" value="Histidine kinase-like ATPase, C-terminal domain"/>
    <property type="match status" value="1"/>
</dbReference>
<dbReference type="InterPro" id="IPR014265">
    <property type="entry name" value="XrtA/PrsK"/>
</dbReference>
<dbReference type="AlphaFoldDB" id="A0A4R6FUF9"/>
<comment type="caution">
    <text evidence="11">The sequence shown here is derived from an EMBL/GenBank/DDBJ whole genome shotgun (WGS) entry which is preliminary data.</text>
</comment>
<dbReference type="InterPro" id="IPR036890">
    <property type="entry name" value="HATPase_C_sf"/>
</dbReference>
<dbReference type="GO" id="GO:0007234">
    <property type="term" value="P:osmosensory signaling via phosphorelay pathway"/>
    <property type="evidence" value="ECO:0007669"/>
    <property type="project" value="TreeGrafter"/>
</dbReference>